<comment type="caution">
    <text evidence="2">The sequence shown here is derived from an EMBL/GenBank/DDBJ whole genome shotgun (WGS) entry which is preliminary data.</text>
</comment>
<feature type="transmembrane region" description="Helical" evidence="1">
    <location>
        <begin position="46"/>
        <end position="65"/>
    </location>
</feature>
<keyword evidence="1" id="KW-0812">Transmembrane</keyword>
<organism evidence="2 3">
    <name type="scientific">Sphingomicrobium clamense</name>
    <dbReference type="NCBI Taxonomy" id="2851013"/>
    <lineage>
        <taxon>Bacteria</taxon>
        <taxon>Pseudomonadati</taxon>
        <taxon>Pseudomonadota</taxon>
        <taxon>Alphaproteobacteria</taxon>
        <taxon>Sphingomonadales</taxon>
        <taxon>Sphingomonadaceae</taxon>
        <taxon>Sphingomicrobium</taxon>
    </lineage>
</organism>
<keyword evidence="1" id="KW-0472">Membrane</keyword>
<gene>
    <name evidence="2" type="ORF">KTQ36_04035</name>
</gene>
<keyword evidence="3" id="KW-1185">Reference proteome</keyword>
<evidence type="ECO:0000256" key="1">
    <source>
        <dbReference type="SAM" id="Phobius"/>
    </source>
</evidence>
<keyword evidence="1" id="KW-1133">Transmembrane helix</keyword>
<dbReference type="EMBL" id="JAHVAH010000001">
    <property type="protein sequence ID" value="MBW0144464.1"/>
    <property type="molecule type" value="Genomic_DNA"/>
</dbReference>
<name>A0ABS6V4J1_9SPHN</name>
<dbReference type="Proteomes" id="UP000698028">
    <property type="component" value="Unassembled WGS sequence"/>
</dbReference>
<accession>A0ABS6V4J1</accession>
<evidence type="ECO:0000313" key="2">
    <source>
        <dbReference type="EMBL" id="MBW0144464.1"/>
    </source>
</evidence>
<sequence>MSWLGSLVFGALLAFILPMATGGRDGIWRDSWAGVGTIAPFDQSPGLLFSIPLFVGSAIALRLFFSWHRN</sequence>
<protein>
    <submittedName>
        <fullName evidence="2">Uncharacterized protein</fullName>
    </submittedName>
</protein>
<dbReference type="RefSeq" id="WP_218632458.1">
    <property type="nucleotide sequence ID" value="NZ_JAHVAH010000001.1"/>
</dbReference>
<reference evidence="2 3" key="1">
    <citation type="submission" date="2021-07" db="EMBL/GenBank/DDBJ databases">
        <title>The draft genome sequence of Sphingomicrobium sp. B8.</title>
        <authorList>
            <person name="Mu L."/>
        </authorList>
    </citation>
    <scope>NUCLEOTIDE SEQUENCE [LARGE SCALE GENOMIC DNA]</scope>
    <source>
        <strain evidence="2 3">B8</strain>
    </source>
</reference>
<proteinExistence type="predicted"/>
<evidence type="ECO:0000313" key="3">
    <source>
        <dbReference type="Proteomes" id="UP000698028"/>
    </source>
</evidence>